<feature type="transmembrane region" description="Helical" evidence="17">
    <location>
        <begin position="117"/>
        <end position="137"/>
    </location>
</feature>
<feature type="transmembrane region" description="Helical" evidence="17">
    <location>
        <begin position="167"/>
        <end position="188"/>
    </location>
</feature>
<feature type="binding site" evidence="15">
    <location>
        <position position="174"/>
    </location>
    <ligand>
        <name>Na(+)</name>
        <dbReference type="ChEBI" id="CHEBI:29101"/>
        <label>1</label>
    </ligand>
</feature>
<feature type="transmembrane region" description="Helical" evidence="17">
    <location>
        <begin position="241"/>
        <end position="265"/>
    </location>
</feature>
<dbReference type="AlphaFoldDB" id="A0AAN8X4M8"/>
<dbReference type="InterPro" id="IPR000175">
    <property type="entry name" value="Na/ntran_symport"/>
</dbReference>
<evidence type="ECO:0000313" key="19">
    <source>
        <dbReference type="Proteomes" id="UP001381693"/>
    </source>
</evidence>
<dbReference type="InterPro" id="IPR037272">
    <property type="entry name" value="SNS_sf"/>
</dbReference>
<evidence type="ECO:0000256" key="1">
    <source>
        <dbReference type="ARBA" id="ARBA00004141"/>
    </source>
</evidence>
<keyword evidence="10 17" id="KW-0472">Membrane</keyword>
<keyword evidence="16" id="KW-1015">Disulfide bond</keyword>
<keyword evidence="6" id="KW-0029">Amino-acid transport</keyword>
<dbReference type="GO" id="GO:0046872">
    <property type="term" value="F:metal ion binding"/>
    <property type="evidence" value="ECO:0007669"/>
    <property type="project" value="UniProtKB-KW"/>
</dbReference>
<feature type="binding site" evidence="15">
    <location>
        <position position="266"/>
    </location>
    <ligand>
        <name>Na(+)</name>
        <dbReference type="ChEBI" id="CHEBI:29101"/>
        <label>1</label>
    </ligand>
</feature>
<gene>
    <name evidence="18" type="ORF">SK128_024428</name>
</gene>
<protein>
    <recommendedName>
        <fullName evidence="14">Sodium-dependent nutrient amino acid transporter 1</fullName>
    </recommendedName>
</protein>
<dbReference type="PROSITE" id="PS50267">
    <property type="entry name" value="NA_NEUROTRAN_SYMP_3"/>
    <property type="match status" value="1"/>
</dbReference>
<evidence type="ECO:0000256" key="3">
    <source>
        <dbReference type="ARBA" id="ARBA00022448"/>
    </source>
</evidence>
<evidence type="ECO:0000256" key="17">
    <source>
        <dbReference type="SAM" id="Phobius"/>
    </source>
</evidence>
<keyword evidence="7 17" id="KW-1133">Transmembrane helix</keyword>
<feature type="disulfide bond" evidence="16">
    <location>
        <begin position="42"/>
        <end position="51"/>
    </location>
</feature>
<keyword evidence="5" id="KW-0769">Symport</keyword>
<keyword evidence="4 17" id="KW-0812">Transmembrane</keyword>
<evidence type="ECO:0000256" key="6">
    <source>
        <dbReference type="ARBA" id="ARBA00022970"/>
    </source>
</evidence>
<evidence type="ECO:0000256" key="16">
    <source>
        <dbReference type="PIRSR" id="PIRSR600175-2"/>
    </source>
</evidence>
<evidence type="ECO:0000256" key="10">
    <source>
        <dbReference type="ARBA" id="ARBA00023136"/>
    </source>
</evidence>
<dbReference type="PANTHER" id="PTHR11616">
    <property type="entry name" value="SODIUM/CHLORIDE DEPENDENT TRANSPORTER"/>
    <property type="match status" value="1"/>
</dbReference>
<feature type="transmembrane region" description="Helical" evidence="17">
    <location>
        <begin position="200"/>
        <end position="221"/>
    </location>
</feature>
<evidence type="ECO:0000256" key="15">
    <source>
        <dbReference type="PIRSR" id="PIRSR600175-1"/>
    </source>
</evidence>
<reference evidence="18 19" key="1">
    <citation type="submission" date="2023-11" db="EMBL/GenBank/DDBJ databases">
        <title>Halocaridina rubra genome assembly.</title>
        <authorList>
            <person name="Smith C."/>
        </authorList>
    </citation>
    <scope>NUCLEOTIDE SEQUENCE [LARGE SCALE GENOMIC DNA]</scope>
    <source>
        <strain evidence="18">EP-1</strain>
        <tissue evidence="18">Whole</tissue>
    </source>
</reference>
<keyword evidence="3" id="KW-0813">Transport</keyword>
<dbReference type="Pfam" id="PF00209">
    <property type="entry name" value="SNF"/>
    <property type="match status" value="1"/>
</dbReference>
<evidence type="ECO:0000256" key="11">
    <source>
        <dbReference type="ARBA" id="ARBA00023180"/>
    </source>
</evidence>
<comment type="caution">
    <text evidence="18">The sequence shown here is derived from an EMBL/GenBank/DDBJ whole genome shotgun (WGS) entry which is preliminary data.</text>
</comment>
<feature type="transmembrane region" description="Helical" evidence="17">
    <location>
        <begin position="88"/>
        <end position="108"/>
    </location>
</feature>
<evidence type="ECO:0000256" key="13">
    <source>
        <dbReference type="ARBA" id="ARBA00037785"/>
    </source>
</evidence>
<keyword evidence="9" id="KW-0406">Ion transport</keyword>
<feature type="transmembrane region" description="Helical" evidence="17">
    <location>
        <begin position="7"/>
        <end position="27"/>
    </location>
</feature>
<evidence type="ECO:0000256" key="5">
    <source>
        <dbReference type="ARBA" id="ARBA00022847"/>
    </source>
</evidence>
<evidence type="ECO:0000256" key="14">
    <source>
        <dbReference type="ARBA" id="ARBA00040215"/>
    </source>
</evidence>
<keyword evidence="15" id="KW-0479">Metal-binding</keyword>
<feature type="non-terminal residue" evidence="18">
    <location>
        <position position="1"/>
    </location>
</feature>
<evidence type="ECO:0000256" key="12">
    <source>
        <dbReference type="ARBA" id="ARBA00023201"/>
    </source>
</evidence>
<dbReference type="Proteomes" id="UP001381693">
    <property type="component" value="Unassembled WGS sequence"/>
</dbReference>
<proteinExistence type="inferred from homology"/>
<accession>A0AAN8X4M8</accession>
<feature type="binding site" evidence="15">
    <location>
        <position position="263"/>
    </location>
    <ligand>
        <name>Na(+)</name>
        <dbReference type="ChEBI" id="CHEBI:29101"/>
        <label>1</label>
    </ligand>
</feature>
<evidence type="ECO:0000256" key="7">
    <source>
        <dbReference type="ARBA" id="ARBA00022989"/>
    </source>
</evidence>
<dbReference type="GO" id="GO:0005886">
    <property type="term" value="C:plasma membrane"/>
    <property type="evidence" value="ECO:0007669"/>
    <property type="project" value="TreeGrafter"/>
</dbReference>
<evidence type="ECO:0000256" key="2">
    <source>
        <dbReference type="ARBA" id="ARBA00006459"/>
    </source>
</evidence>
<feature type="binding site" evidence="15">
    <location>
        <position position="267"/>
    </location>
    <ligand>
        <name>Na(+)</name>
        <dbReference type="ChEBI" id="CHEBI:29101"/>
        <label>1</label>
    </ligand>
</feature>
<comment type="subcellular location">
    <subcellularLocation>
        <location evidence="1">Membrane</location>
        <topology evidence="1">Multi-pass membrane protein</topology>
    </subcellularLocation>
</comment>
<keyword evidence="11" id="KW-0325">Glycoprotein</keyword>
<dbReference type="EMBL" id="JAXCGZ010013779">
    <property type="protein sequence ID" value="KAK7071959.1"/>
    <property type="molecule type" value="Genomic_DNA"/>
</dbReference>
<keyword evidence="12" id="KW-0739">Sodium transport</keyword>
<keyword evidence="19" id="KW-1185">Reference proteome</keyword>
<evidence type="ECO:0000313" key="18">
    <source>
        <dbReference type="EMBL" id="KAK7071959.1"/>
    </source>
</evidence>
<dbReference type="PANTHER" id="PTHR11616:SF321">
    <property type="entry name" value="SODIUM-DEPENDENT NUTRIENT AMINO ACID TRANSPORTER 1-RELATED"/>
    <property type="match status" value="1"/>
</dbReference>
<dbReference type="GO" id="GO:0089718">
    <property type="term" value="P:amino acid import across plasma membrane"/>
    <property type="evidence" value="ECO:0007669"/>
    <property type="project" value="TreeGrafter"/>
</dbReference>
<name>A0AAN8X4M8_HALRR</name>
<dbReference type="SUPFAM" id="SSF161070">
    <property type="entry name" value="SNF-like"/>
    <property type="match status" value="1"/>
</dbReference>
<keyword evidence="8 15" id="KW-0915">Sodium</keyword>
<evidence type="ECO:0000256" key="9">
    <source>
        <dbReference type="ARBA" id="ARBA00023065"/>
    </source>
</evidence>
<evidence type="ECO:0000256" key="8">
    <source>
        <dbReference type="ARBA" id="ARBA00023053"/>
    </source>
</evidence>
<organism evidence="18 19">
    <name type="scientific">Halocaridina rubra</name>
    <name type="common">Hawaiian red shrimp</name>
    <dbReference type="NCBI Taxonomy" id="373956"/>
    <lineage>
        <taxon>Eukaryota</taxon>
        <taxon>Metazoa</taxon>
        <taxon>Ecdysozoa</taxon>
        <taxon>Arthropoda</taxon>
        <taxon>Crustacea</taxon>
        <taxon>Multicrustacea</taxon>
        <taxon>Malacostraca</taxon>
        <taxon>Eumalacostraca</taxon>
        <taxon>Eucarida</taxon>
        <taxon>Decapoda</taxon>
        <taxon>Pleocyemata</taxon>
        <taxon>Caridea</taxon>
        <taxon>Atyoidea</taxon>
        <taxon>Atyidae</taxon>
        <taxon>Halocaridina</taxon>
    </lineage>
</organism>
<dbReference type="GO" id="GO:0005283">
    <property type="term" value="F:amino acid:sodium symporter activity"/>
    <property type="evidence" value="ECO:0007669"/>
    <property type="project" value="TreeGrafter"/>
</dbReference>
<evidence type="ECO:0000256" key="4">
    <source>
        <dbReference type="ARBA" id="ARBA00022692"/>
    </source>
</evidence>
<sequence>TGYGMVFILFVIAIYYNIVIAWTLFYICQSFAFSDPAPWARCDYANMSEDCSQDTMEGRVIAAKYYYEHRILALPINEEEGHSPDYKVNLNMVGSLGIAWILIVLFLARGIRGTSRILYFTVIYPYVMMAVILAYSWDTKKNMLQSTESFFTVNTTLFTSHEMWTSAATHVIYSLGVAYGGIIALASYNKLHHNILRDTFLVFLIEGLTSLISAYFVYSLSGILMEEPGIPSPNLFITLPAVLSEMGLLGLWTLLFFVMIFTLGFDSQDL</sequence>
<comment type="function">
    <text evidence="13">Unusual broad substrate spectrum amino acid:sodium cotransporter that promotes absorption of the D isomers of essential amino acids. Neutral amino acids are the preferred substrates, especially methionine and phenylalanine.</text>
</comment>
<comment type="similarity">
    <text evidence="2">Belongs to the sodium:neurotransmitter symporter (SNF) (TC 2.A.22) family.</text>
</comment>